<gene>
    <name evidence="1" type="ORF">TNCT_395271</name>
</gene>
<sequence length="91" mass="10603">MDLAKQWIGRRGFVEYLHFTRHHTLDFFYGIPKGQSLRTETCNSCSIEATIEHECRISKGIVHHVFYSIASCCQQCLEQNGHSLRTCDKRQ</sequence>
<protein>
    <submittedName>
        <fullName evidence="1">Uncharacterized protein</fullName>
    </submittedName>
</protein>
<reference evidence="1" key="1">
    <citation type="submission" date="2020-07" db="EMBL/GenBank/DDBJ databases">
        <title>Multicomponent nature underlies the extraordinary mechanical properties of spider dragline silk.</title>
        <authorList>
            <person name="Kono N."/>
            <person name="Nakamura H."/>
            <person name="Mori M."/>
            <person name="Yoshida Y."/>
            <person name="Ohtoshi R."/>
            <person name="Malay A.D."/>
            <person name="Moran D.A.P."/>
            <person name="Tomita M."/>
            <person name="Numata K."/>
            <person name="Arakawa K."/>
        </authorList>
    </citation>
    <scope>NUCLEOTIDE SEQUENCE</scope>
</reference>
<evidence type="ECO:0000313" key="2">
    <source>
        <dbReference type="Proteomes" id="UP000887116"/>
    </source>
</evidence>
<keyword evidence="2" id="KW-1185">Reference proteome</keyword>
<organism evidence="1 2">
    <name type="scientific">Trichonephila clavata</name>
    <name type="common">Joro spider</name>
    <name type="synonym">Nephila clavata</name>
    <dbReference type="NCBI Taxonomy" id="2740835"/>
    <lineage>
        <taxon>Eukaryota</taxon>
        <taxon>Metazoa</taxon>
        <taxon>Ecdysozoa</taxon>
        <taxon>Arthropoda</taxon>
        <taxon>Chelicerata</taxon>
        <taxon>Arachnida</taxon>
        <taxon>Araneae</taxon>
        <taxon>Araneomorphae</taxon>
        <taxon>Entelegynae</taxon>
        <taxon>Araneoidea</taxon>
        <taxon>Nephilidae</taxon>
        <taxon>Trichonephila</taxon>
    </lineage>
</organism>
<comment type="caution">
    <text evidence="1">The sequence shown here is derived from an EMBL/GenBank/DDBJ whole genome shotgun (WGS) entry which is preliminary data.</text>
</comment>
<evidence type="ECO:0000313" key="1">
    <source>
        <dbReference type="EMBL" id="GFQ77440.1"/>
    </source>
</evidence>
<dbReference type="AlphaFoldDB" id="A0A8X6FD92"/>
<proteinExistence type="predicted"/>
<accession>A0A8X6FD92</accession>
<dbReference type="Proteomes" id="UP000887116">
    <property type="component" value="Unassembled WGS sequence"/>
</dbReference>
<name>A0A8X6FD92_TRICU</name>
<dbReference type="EMBL" id="BMAO01021794">
    <property type="protein sequence ID" value="GFQ77440.1"/>
    <property type="molecule type" value="Genomic_DNA"/>
</dbReference>